<accession>A0A844XYJ1</accession>
<sequence length="291" mass="30718">MPFEIAGQSFPGSAFYYLDQPPQPVFDIDELRVAEGTLDAEKLTEKFGAGATARAFMSAGTGIDKARALKCLSMAVYYEAASESQSGQEAVAQVVLNRVAHPAYPSSICGVVFQGSERKTGCQFTFTCDGSLNRQPSRAGWARAQSVALAALSGNVFAPIGLATHYHTHAVNPYWASSLDLIGSIGAHRFYRWKGNAGRAAAFTNAYAGREPLALPNPREASPLPASAGAGTTDLFSPLPETGAPQVAEPRASTEAPRGGNAPLQSGDVKPEFRNSGRWIREPGAAKPATE</sequence>
<dbReference type="EMBL" id="WTYF01000004">
    <property type="protein sequence ID" value="MXO50714.1"/>
    <property type="molecule type" value="Genomic_DNA"/>
</dbReference>
<gene>
    <name evidence="3" type="ORF">GRI42_05270</name>
</gene>
<dbReference type="Gene3D" id="1.10.10.2520">
    <property type="entry name" value="Cell wall hydrolase SleB, domain 1"/>
    <property type="match status" value="1"/>
</dbReference>
<reference evidence="3 4" key="1">
    <citation type="submission" date="2019-12" db="EMBL/GenBank/DDBJ databases">
        <title>Genomic-based taxomic classification of the family Erythrobacteraceae.</title>
        <authorList>
            <person name="Xu L."/>
        </authorList>
    </citation>
    <scope>NUCLEOTIDE SEQUENCE [LARGE SCALE GENOMIC DNA]</scope>
    <source>
        <strain evidence="3 4">DSM 16225</strain>
    </source>
</reference>
<evidence type="ECO:0000256" key="1">
    <source>
        <dbReference type="SAM" id="MobiDB-lite"/>
    </source>
</evidence>
<dbReference type="GO" id="GO:0016787">
    <property type="term" value="F:hydrolase activity"/>
    <property type="evidence" value="ECO:0007669"/>
    <property type="project" value="UniProtKB-KW"/>
</dbReference>
<keyword evidence="4" id="KW-1185">Reference proteome</keyword>
<feature type="region of interest" description="Disordered" evidence="1">
    <location>
        <begin position="214"/>
        <end position="291"/>
    </location>
</feature>
<dbReference type="AlphaFoldDB" id="A0A844XYJ1"/>
<feature type="domain" description="Cell wall hydrolase SleB" evidence="2">
    <location>
        <begin position="82"/>
        <end position="191"/>
    </location>
</feature>
<feature type="compositionally biased region" description="Basic and acidic residues" evidence="1">
    <location>
        <begin position="269"/>
        <end position="281"/>
    </location>
</feature>
<dbReference type="OrthoDB" id="9785345at2"/>
<dbReference type="InterPro" id="IPR042047">
    <property type="entry name" value="SleB_dom1"/>
</dbReference>
<dbReference type="InterPro" id="IPR011105">
    <property type="entry name" value="Cell_wall_hydrolase_SleB"/>
</dbReference>
<evidence type="ECO:0000313" key="3">
    <source>
        <dbReference type="EMBL" id="MXO50714.1"/>
    </source>
</evidence>
<organism evidence="3 4">
    <name type="scientific">Qipengyuania gaetbuli</name>
    <dbReference type="NCBI Taxonomy" id="266952"/>
    <lineage>
        <taxon>Bacteria</taxon>
        <taxon>Pseudomonadati</taxon>
        <taxon>Pseudomonadota</taxon>
        <taxon>Alphaproteobacteria</taxon>
        <taxon>Sphingomonadales</taxon>
        <taxon>Erythrobacteraceae</taxon>
        <taxon>Qipengyuania</taxon>
    </lineage>
</organism>
<comment type="caution">
    <text evidence="3">The sequence shown here is derived from an EMBL/GenBank/DDBJ whole genome shotgun (WGS) entry which is preliminary data.</text>
</comment>
<dbReference type="Pfam" id="PF07486">
    <property type="entry name" value="Hydrolase_2"/>
    <property type="match status" value="1"/>
</dbReference>
<name>A0A844XYJ1_9SPHN</name>
<evidence type="ECO:0000259" key="2">
    <source>
        <dbReference type="Pfam" id="PF07486"/>
    </source>
</evidence>
<protein>
    <submittedName>
        <fullName evidence="3">Cell wall hydrolase</fullName>
    </submittedName>
</protein>
<keyword evidence="3" id="KW-0378">Hydrolase</keyword>
<dbReference type="Proteomes" id="UP000444185">
    <property type="component" value="Unassembled WGS sequence"/>
</dbReference>
<proteinExistence type="predicted"/>
<evidence type="ECO:0000313" key="4">
    <source>
        <dbReference type="Proteomes" id="UP000444185"/>
    </source>
</evidence>